<feature type="transmembrane region" description="Helical" evidence="1">
    <location>
        <begin position="185"/>
        <end position="205"/>
    </location>
</feature>
<feature type="transmembrane region" description="Helical" evidence="1">
    <location>
        <begin position="153"/>
        <end position="170"/>
    </location>
</feature>
<evidence type="ECO:0000313" key="3">
    <source>
        <dbReference type="Proteomes" id="UP001595735"/>
    </source>
</evidence>
<accession>A0ABV7XWE3</accession>
<organism evidence="2 3">
    <name type="scientific">Chryseobacterium tructae</name>
    <dbReference type="NCBI Taxonomy" id="1037380"/>
    <lineage>
        <taxon>Bacteria</taxon>
        <taxon>Pseudomonadati</taxon>
        <taxon>Bacteroidota</taxon>
        <taxon>Flavobacteriia</taxon>
        <taxon>Flavobacteriales</taxon>
        <taxon>Weeksellaceae</taxon>
        <taxon>Chryseobacterium group</taxon>
        <taxon>Chryseobacterium</taxon>
    </lineage>
</organism>
<feature type="transmembrane region" description="Helical" evidence="1">
    <location>
        <begin position="12"/>
        <end position="33"/>
    </location>
</feature>
<sequence length="218" mass="25089">MVKSLGIKTAKVIAVFSVFIFSILMLKVIFQYTSLDKTVGFLAFKQKVVNNPYWMIFFYIHIFSIVLCLLAGLTQFSAQFLRENRSLHKIIGKVYVYNILIINVPACFVLGLFSNGGLIGITGFLVQDILWAYFTIVAVLTIKKGNIISHKNYMILSYAITTTAITFRIIKNLFYNEKHHDYELFYGINVWLALIINLLIAYFFLRQKKSSIAEKKHS</sequence>
<dbReference type="RefSeq" id="WP_290298153.1">
    <property type="nucleotide sequence ID" value="NZ_JAUFQR010000001.1"/>
</dbReference>
<keyword evidence="1" id="KW-1133">Transmembrane helix</keyword>
<name>A0ABV7XWE3_9FLAO</name>
<gene>
    <name evidence="2" type="ORF">ACFONJ_14310</name>
</gene>
<dbReference type="EMBL" id="JBHRYO010000002">
    <property type="protein sequence ID" value="MFC3757145.1"/>
    <property type="molecule type" value="Genomic_DNA"/>
</dbReference>
<keyword evidence="3" id="KW-1185">Reference proteome</keyword>
<reference evidence="3" key="1">
    <citation type="journal article" date="2019" name="Int. J. Syst. Evol. Microbiol.">
        <title>The Global Catalogue of Microorganisms (GCM) 10K type strain sequencing project: providing services to taxonomists for standard genome sequencing and annotation.</title>
        <authorList>
            <consortium name="The Broad Institute Genomics Platform"/>
            <consortium name="The Broad Institute Genome Sequencing Center for Infectious Disease"/>
            <person name="Wu L."/>
            <person name="Ma J."/>
        </authorList>
    </citation>
    <scope>NUCLEOTIDE SEQUENCE [LARGE SCALE GENOMIC DNA]</scope>
    <source>
        <strain evidence="3">CECT 7798</strain>
    </source>
</reference>
<dbReference type="Pfam" id="PF10067">
    <property type="entry name" value="DUF2306"/>
    <property type="match status" value="1"/>
</dbReference>
<keyword evidence="1" id="KW-0472">Membrane</keyword>
<feature type="transmembrane region" description="Helical" evidence="1">
    <location>
        <begin position="94"/>
        <end position="113"/>
    </location>
</feature>
<protein>
    <submittedName>
        <fullName evidence="2">DUF2306 domain-containing protein</fullName>
    </submittedName>
</protein>
<dbReference type="Proteomes" id="UP001595735">
    <property type="component" value="Unassembled WGS sequence"/>
</dbReference>
<evidence type="ECO:0000313" key="2">
    <source>
        <dbReference type="EMBL" id="MFC3757145.1"/>
    </source>
</evidence>
<dbReference type="InterPro" id="IPR018750">
    <property type="entry name" value="DUF2306_membrane"/>
</dbReference>
<evidence type="ECO:0000256" key="1">
    <source>
        <dbReference type="SAM" id="Phobius"/>
    </source>
</evidence>
<proteinExistence type="predicted"/>
<feature type="transmembrane region" description="Helical" evidence="1">
    <location>
        <begin position="119"/>
        <end position="141"/>
    </location>
</feature>
<keyword evidence="1" id="KW-0812">Transmembrane</keyword>
<feature type="transmembrane region" description="Helical" evidence="1">
    <location>
        <begin position="53"/>
        <end position="73"/>
    </location>
</feature>
<comment type="caution">
    <text evidence="2">The sequence shown here is derived from an EMBL/GenBank/DDBJ whole genome shotgun (WGS) entry which is preliminary data.</text>
</comment>